<gene>
    <name evidence="1" type="ORF">NQ314_001657</name>
</gene>
<dbReference type="AlphaFoldDB" id="A0AAV8ZUV2"/>
<keyword evidence="2" id="KW-1185">Reference proteome</keyword>
<accession>A0AAV8ZUV2</accession>
<protein>
    <submittedName>
        <fullName evidence="1">Uncharacterized protein</fullName>
    </submittedName>
</protein>
<dbReference type="Proteomes" id="UP001162156">
    <property type="component" value="Unassembled WGS sequence"/>
</dbReference>
<dbReference type="PANTHER" id="PTHR12029">
    <property type="entry name" value="RNA METHYLTRANSFERASE"/>
    <property type="match status" value="1"/>
</dbReference>
<evidence type="ECO:0000313" key="1">
    <source>
        <dbReference type="EMBL" id="KAJ8969655.1"/>
    </source>
</evidence>
<dbReference type="PANTHER" id="PTHR12029:SF11">
    <property type="entry name" value="METHYLTRANSFERASE TARBP1-RELATED"/>
    <property type="match status" value="1"/>
</dbReference>
<dbReference type="GO" id="GO:0016423">
    <property type="term" value="F:tRNA (guanine) methyltransferase activity"/>
    <property type="evidence" value="ECO:0007669"/>
    <property type="project" value="TreeGrafter"/>
</dbReference>
<comment type="caution">
    <text evidence="1">The sequence shown here is derived from an EMBL/GenBank/DDBJ whole genome shotgun (WGS) entry which is preliminary data.</text>
</comment>
<organism evidence="1 2">
    <name type="scientific">Rhamnusium bicolor</name>
    <dbReference type="NCBI Taxonomy" id="1586634"/>
    <lineage>
        <taxon>Eukaryota</taxon>
        <taxon>Metazoa</taxon>
        <taxon>Ecdysozoa</taxon>
        <taxon>Arthropoda</taxon>
        <taxon>Hexapoda</taxon>
        <taxon>Insecta</taxon>
        <taxon>Pterygota</taxon>
        <taxon>Neoptera</taxon>
        <taxon>Endopterygota</taxon>
        <taxon>Coleoptera</taxon>
        <taxon>Polyphaga</taxon>
        <taxon>Cucujiformia</taxon>
        <taxon>Chrysomeloidea</taxon>
        <taxon>Cerambycidae</taxon>
        <taxon>Lepturinae</taxon>
        <taxon>Rhagiini</taxon>
        <taxon>Rhamnusium</taxon>
    </lineage>
</organism>
<name>A0AAV8ZUV2_9CUCU</name>
<sequence length="127" mass="14708">MHPNIHLQKLRIIQALLTIHPFINSQKQSLIDLIMESFCMEIHQPCVKQLMQWLLFYLLKDEHTSLFIITAKIDSSTKTQPSTIVAFIVVLLHLTLAKSDSSWYSTVEALLPWCMGAHFKLRVYSQV</sequence>
<proteinExistence type="predicted"/>
<evidence type="ECO:0000313" key="2">
    <source>
        <dbReference type="Proteomes" id="UP001162156"/>
    </source>
</evidence>
<dbReference type="GO" id="GO:0030488">
    <property type="term" value="P:tRNA methylation"/>
    <property type="evidence" value="ECO:0007669"/>
    <property type="project" value="TreeGrafter"/>
</dbReference>
<reference evidence="1" key="1">
    <citation type="journal article" date="2023" name="Insect Mol. Biol.">
        <title>Genome sequencing provides insights into the evolution of gene families encoding plant cell wall-degrading enzymes in longhorned beetles.</title>
        <authorList>
            <person name="Shin N.R."/>
            <person name="Okamura Y."/>
            <person name="Kirsch R."/>
            <person name="Pauchet Y."/>
        </authorList>
    </citation>
    <scope>NUCLEOTIDE SEQUENCE</scope>
    <source>
        <strain evidence="1">RBIC_L_NR</strain>
    </source>
</reference>
<dbReference type="EMBL" id="JANEYF010000490">
    <property type="protein sequence ID" value="KAJ8969655.1"/>
    <property type="molecule type" value="Genomic_DNA"/>
</dbReference>
<dbReference type="InterPro" id="IPR045330">
    <property type="entry name" value="TRM3/TARBP1"/>
</dbReference>